<comment type="caution">
    <text evidence="1">The sequence shown here is derived from an EMBL/GenBank/DDBJ whole genome shotgun (WGS) entry which is preliminary data.</text>
</comment>
<dbReference type="RefSeq" id="WP_163573480.1">
    <property type="nucleotide sequence ID" value="NZ_BAAANY010000008.1"/>
</dbReference>
<keyword evidence="2" id="KW-1185">Reference proteome</keyword>
<dbReference type="Proteomes" id="UP001500618">
    <property type="component" value="Unassembled WGS sequence"/>
</dbReference>
<sequence>MTSFDATTFDTDAFDAPVEHEVSYTEATLAILDHVQAHDLRGLNALSIEELQVQRAARKALFDYATWLAESRTNDDPDRHAIAAIRDLAGGLLGNTGEVS</sequence>
<evidence type="ECO:0000313" key="2">
    <source>
        <dbReference type="Proteomes" id="UP001500618"/>
    </source>
</evidence>
<accession>A0ABN2GQ79</accession>
<evidence type="ECO:0000313" key="1">
    <source>
        <dbReference type="EMBL" id="GAA1674710.1"/>
    </source>
</evidence>
<reference evidence="1 2" key="1">
    <citation type="journal article" date="2019" name="Int. J. Syst. Evol. Microbiol.">
        <title>The Global Catalogue of Microorganisms (GCM) 10K type strain sequencing project: providing services to taxonomists for standard genome sequencing and annotation.</title>
        <authorList>
            <consortium name="The Broad Institute Genomics Platform"/>
            <consortium name="The Broad Institute Genome Sequencing Center for Infectious Disease"/>
            <person name="Wu L."/>
            <person name="Ma J."/>
        </authorList>
    </citation>
    <scope>NUCLEOTIDE SEQUENCE [LARGE SCALE GENOMIC DNA]</scope>
    <source>
        <strain evidence="1 2">JCM 14718</strain>
    </source>
</reference>
<organism evidence="1 2">
    <name type="scientific">Fodinicola feengrottensis</name>
    <dbReference type="NCBI Taxonomy" id="435914"/>
    <lineage>
        <taxon>Bacteria</taxon>
        <taxon>Bacillati</taxon>
        <taxon>Actinomycetota</taxon>
        <taxon>Actinomycetes</taxon>
        <taxon>Mycobacteriales</taxon>
        <taxon>Fodinicola</taxon>
    </lineage>
</organism>
<protein>
    <submittedName>
        <fullName evidence="1">Uncharacterized protein</fullName>
    </submittedName>
</protein>
<dbReference type="EMBL" id="BAAANY010000008">
    <property type="protein sequence ID" value="GAA1674710.1"/>
    <property type="molecule type" value="Genomic_DNA"/>
</dbReference>
<gene>
    <name evidence="1" type="ORF">GCM10009765_25120</name>
</gene>
<name>A0ABN2GQ79_9ACTN</name>
<proteinExistence type="predicted"/>